<dbReference type="GO" id="GO:0008168">
    <property type="term" value="F:methyltransferase activity"/>
    <property type="evidence" value="ECO:0007669"/>
    <property type="project" value="UniProtKB-KW"/>
</dbReference>
<evidence type="ECO:0000259" key="4">
    <source>
        <dbReference type="Pfam" id="PF13649"/>
    </source>
</evidence>
<dbReference type="PANTHER" id="PTHR43464">
    <property type="entry name" value="METHYLTRANSFERASE"/>
    <property type="match status" value="1"/>
</dbReference>
<evidence type="ECO:0000256" key="2">
    <source>
        <dbReference type="ARBA" id="ARBA00022679"/>
    </source>
</evidence>
<dbReference type="Gene3D" id="3.40.50.150">
    <property type="entry name" value="Vaccinia Virus protein VP39"/>
    <property type="match status" value="1"/>
</dbReference>
<accession>A0A382DVG5</accession>
<dbReference type="AlphaFoldDB" id="A0A382DVG5"/>
<reference evidence="5" key="1">
    <citation type="submission" date="2018-05" db="EMBL/GenBank/DDBJ databases">
        <authorList>
            <person name="Lanie J.A."/>
            <person name="Ng W.-L."/>
            <person name="Kazmierczak K.M."/>
            <person name="Andrzejewski T.M."/>
            <person name="Davidsen T.M."/>
            <person name="Wayne K.J."/>
            <person name="Tettelin H."/>
            <person name="Glass J.I."/>
            <person name="Rusch D."/>
            <person name="Podicherti R."/>
            <person name="Tsui H.-C.T."/>
            <person name="Winkler M.E."/>
        </authorList>
    </citation>
    <scope>NUCLEOTIDE SEQUENCE</scope>
</reference>
<evidence type="ECO:0000256" key="3">
    <source>
        <dbReference type="ARBA" id="ARBA00022691"/>
    </source>
</evidence>
<gene>
    <name evidence="5" type="ORF">METZ01_LOCUS194401</name>
</gene>
<keyword evidence="1" id="KW-0489">Methyltransferase</keyword>
<organism evidence="5">
    <name type="scientific">marine metagenome</name>
    <dbReference type="NCBI Taxonomy" id="408172"/>
    <lineage>
        <taxon>unclassified sequences</taxon>
        <taxon>metagenomes</taxon>
        <taxon>ecological metagenomes</taxon>
    </lineage>
</organism>
<keyword evidence="2" id="KW-0808">Transferase</keyword>
<feature type="domain" description="Methyltransferase" evidence="4">
    <location>
        <begin position="50"/>
        <end position="142"/>
    </location>
</feature>
<protein>
    <recommendedName>
        <fullName evidence="4">Methyltransferase domain-containing protein</fullName>
    </recommendedName>
</protein>
<dbReference type="Pfam" id="PF13649">
    <property type="entry name" value="Methyltransf_25"/>
    <property type="match status" value="1"/>
</dbReference>
<keyword evidence="3" id="KW-0949">S-adenosyl-L-methionine</keyword>
<dbReference type="EMBL" id="UINC01040953">
    <property type="protein sequence ID" value="SVB41547.1"/>
    <property type="molecule type" value="Genomic_DNA"/>
</dbReference>
<dbReference type="SUPFAM" id="SSF53335">
    <property type="entry name" value="S-adenosyl-L-methionine-dependent methyltransferases"/>
    <property type="match status" value="1"/>
</dbReference>
<sequence length="224" mass="25770">MDDKKMYEKEIFVEYYGSAKKRDELAWHHKDPVGLLPKIVEQTEKPGKALDMGCGTGVDSVFLASKGWEVTCLDFMAEAIQMTKERAEENNVSLNAVQADIIDWHCDEKFDLLVDAGLMHNMRRERILTYRDKISHLLKPGGHFMLAHWESMNDDDRLNAGPRRSTRSQIEKLFSGTFDSLTEFDRKQVQTCKLCNGHVCERNKEPACSEVGPQLSVAFYWYTK</sequence>
<proteinExistence type="predicted"/>
<name>A0A382DVG5_9ZZZZ</name>
<evidence type="ECO:0000256" key="1">
    <source>
        <dbReference type="ARBA" id="ARBA00022603"/>
    </source>
</evidence>
<dbReference type="InterPro" id="IPR041698">
    <property type="entry name" value="Methyltransf_25"/>
</dbReference>
<dbReference type="PANTHER" id="PTHR43464:SF19">
    <property type="entry name" value="UBIQUINONE BIOSYNTHESIS O-METHYLTRANSFERASE, MITOCHONDRIAL"/>
    <property type="match status" value="1"/>
</dbReference>
<dbReference type="InterPro" id="IPR029063">
    <property type="entry name" value="SAM-dependent_MTases_sf"/>
</dbReference>
<dbReference type="CDD" id="cd02440">
    <property type="entry name" value="AdoMet_MTases"/>
    <property type="match status" value="1"/>
</dbReference>
<evidence type="ECO:0000313" key="5">
    <source>
        <dbReference type="EMBL" id="SVB41547.1"/>
    </source>
</evidence>
<dbReference type="GO" id="GO:0032259">
    <property type="term" value="P:methylation"/>
    <property type="evidence" value="ECO:0007669"/>
    <property type="project" value="UniProtKB-KW"/>
</dbReference>